<dbReference type="EMBL" id="PVTD01000010">
    <property type="protein sequence ID" value="PRY21220.1"/>
    <property type="molecule type" value="Genomic_DNA"/>
</dbReference>
<keyword evidence="1" id="KW-0813">Transport</keyword>
<evidence type="ECO:0000256" key="1">
    <source>
        <dbReference type="ARBA" id="ARBA00022448"/>
    </source>
</evidence>
<proteinExistence type="predicted"/>
<keyword evidence="5" id="KW-0029">Amino-acid transport</keyword>
<dbReference type="PROSITE" id="PS51257">
    <property type="entry name" value="PROKAR_LIPOPROTEIN"/>
    <property type="match status" value="1"/>
</dbReference>
<evidence type="ECO:0000256" key="6">
    <source>
        <dbReference type="ARBA" id="ARBA00022989"/>
    </source>
</evidence>
<keyword evidence="6 8" id="KW-1133">Transmembrane helix</keyword>
<dbReference type="OrthoDB" id="9006207at2"/>
<sequence length="152" mass="16354">MRRILADTVAMITFTTFFGACSELFIVGMTPLQVLATRAGAIPANLVTSRPYGLYRDAVMRFSGALGMRGIPGRLARFCVDTLAFASFKMPVYVVLLRMAGASWSEVGVAVVSAIVLTMALGRVFGMYLDLVRTVMGVPALERPGLAAREDP</sequence>
<keyword evidence="3" id="KW-0997">Cell inner membrane</keyword>
<dbReference type="GO" id="GO:0016020">
    <property type="term" value="C:membrane"/>
    <property type="evidence" value="ECO:0007669"/>
    <property type="project" value="InterPro"/>
</dbReference>
<keyword evidence="7 8" id="KW-0472">Membrane</keyword>
<evidence type="ECO:0000256" key="2">
    <source>
        <dbReference type="ARBA" id="ARBA00022475"/>
    </source>
</evidence>
<feature type="transmembrane region" description="Helical" evidence="8">
    <location>
        <begin position="107"/>
        <end position="126"/>
    </location>
</feature>
<dbReference type="RefSeq" id="WP_106207040.1">
    <property type="nucleotide sequence ID" value="NZ_PVTD01000010.1"/>
</dbReference>
<keyword evidence="2" id="KW-1003">Cell membrane</keyword>
<feature type="transmembrane region" description="Helical" evidence="8">
    <location>
        <begin position="78"/>
        <end position="101"/>
    </location>
</feature>
<organism evidence="9 10">
    <name type="scientific">Aliiruegeria haliotis</name>
    <dbReference type="NCBI Taxonomy" id="1280846"/>
    <lineage>
        <taxon>Bacteria</taxon>
        <taxon>Pseudomonadati</taxon>
        <taxon>Pseudomonadota</taxon>
        <taxon>Alphaproteobacteria</taxon>
        <taxon>Rhodobacterales</taxon>
        <taxon>Roseobacteraceae</taxon>
        <taxon>Aliiruegeria</taxon>
    </lineage>
</organism>
<accession>A0A2T0RJC8</accession>
<evidence type="ECO:0000313" key="10">
    <source>
        <dbReference type="Proteomes" id="UP000239480"/>
    </source>
</evidence>
<reference evidence="9 10" key="1">
    <citation type="submission" date="2018-03" db="EMBL/GenBank/DDBJ databases">
        <title>Genomic Encyclopedia of Archaeal and Bacterial Type Strains, Phase II (KMG-II): from individual species to whole genera.</title>
        <authorList>
            <person name="Goeker M."/>
        </authorList>
    </citation>
    <scope>NUCLEOTIDE SEQUENCE [LARGE SCALE GENOMIC DNA]</scope>
    <source>
        <strain evidence="9 10">DSM 29328</strain>
    </source>
</reference>
<name>A0A2T0RJC8_9RHOB</name>
<dbReference type="InterPro" id="IPR010574">
    <property type="entry name" value="Ala_export_AlaE"/>
</dbReference>
<keyword evidence="4 8" id="KW-0812">Transmembrane</keyword>
<comment type="caution">
    <text evidence="9">The sequence shown here is derived from an EMBL/GenBank/DDBJ whole genome shotgun (WGS) entry which is preliminary data.</text>
</comment>
<evidence type="ECO:0000256" key="7">
    <source>
        <dbReference type="ARBA" id="ARBA00023136"/>
    </source>
</evidence>
<evidence type="ECO:0000313" key="9">
    <source>
        <dbReference type="EMBL" id="PRY21220.1"/>
    </source>
</evidence>
<gene>
    <name evidence="9" type="ORF">CLV78_11094</name>
</gene>
<dbReference type="Proteomes" id="UP000239480">
    <property type="component" value="Unassembled WGS sequence"/>
</dbReference>
<evidence type="ECO:0000256" key="8">
    <source>
        <dbReference type="SAM" id="Phobius"/>
    </source>
</evidence>
<dbReference type="Pfam" id="PF06610">
    <property type="entry name" value="AlaE"/>
    <property type="match status" value="1"/>
</dbReference>
<dbReference type="GO" id="GO:0034639">
    <property type="term" value="F:L-amino acid efflux transmembrane transporter activity"/>
    <property type="evidence" value="ECO:0007669"/>
    <property type="project" value="InterPro"/>
</dbReference>
<evidence type="ECO:0000256" key="4">
    <source>
        <dbReference type="ARBA" id="ARBA00022692"/>
    </source>
</evidence>
<evidence type="ECO:0000256" key="3">
    <source>
        <dbReference type="ARBA" id="ARBA00022519"/>
    </source>
</evidence>
<keyword evidence="10" id="KW-1185">Reference proteome</keyword>
<dbReference type="AlphaFoldDB" id="A0A2T0RJC8"/>
<protein>
    <submittedName>
        <fullName evidence="9">L-alanine exporter</fullName>
    </submittedName>
</protein>
<evidence type="ECO:0000256" key="5">
    <source>
        <dbReference type="ARBA" id="ARBA00022970"/>
    </source>
</evidence>